<dbReference type="Gene3D" id="3.10.640.10">
    <property type="entry name" value="Restriction endonuclease-like alpha-beta roll domain"/>
    <property type="match status" value="1"/>
</dbReference>
<dbReference type="SMART" id="SM01322">
    <property type="entry name" value="YaeQ"/>
    <property type="match status" value="1"/>
</dbReference>
<dbReference type="Pfam" id="PF07152">
    <property type="entry name" value="YaeQ"/>
    <property type="match status" value="1"/>
</dbReference>
<protein>
    <submittedName>
        <fullName evidence="1">Cellulose synthase</fullName>
    </submittedName>
</protein>
<dbReference type="PANTHER" id="PTHR38784:SF1">
    <property type="entry name" value="SUCROSE PHOSPHORYLASE"/>
    <property type="match status" value="1"/>
</dbReference>
<dbReference type="InterPro" id="IPR011335">
    <property type="entry name" value="Restrct_endonuc-II-like"/>
</dbReference>
<gene>
    <name evidence="1" type="ORF">C4F51_09130</name>
</gene>
<proteinExistence type="predicted"/>
<dbReference type="InterPro" id="IPR038590">
    <property type="entry name" value="YaeQ_sf"/>
</dbReference>
<comment type="caution">
    <text evidence="1">The sequence shown here is derived from an EMBL/GenBank/DDBJ whole genome shotgun (WGS) entry which is preliminary data.</text>
</comment>
<reference evidence="1" key="1">
    <citation type="submission" date="2018-07" db="EMBL/GenBank/DDBJ databases">
        <title>Genome assembly of strain Ka43.</title>
        <authorList>
            <person name="Kukolya J."/>
            <person name="Nagy I."/>
            <person name="Horvath B."/>
            <person name="Toth A."/>
        </authorList>
    </citation>
    <scope>NUCLEOTIDE SEQUENCE</scope>
    <source>
        <strain evidence="1">KB43</strain>
    </source>
</reference>
<evidence type="ECO:0000313" key="2">
    <source>
        <dbReference type="Proteomes" id="UP000652567"/>
    </source>
</evidence>
<dbReference type="PIRSF" id="PIRSF011484">
    <property type="entry name" value="YaeQ"/>
    <property type="match status" value="1"/>
</dbReference>
<dbReference type="SUPFAM" id="SSF52980">
    <property type="entry name" value="Restriction endonuclease-like"/>
    <property type="match status" value="1"/>
</dbReference>
<dbReference type="InterPro" id="IPR009822">
    <property type="entry name" value="YaeQ"/>
</dbReference>
<dbReference type="Proteomes" id="UP000652567">
    <property type="component" value="Unassembled WGS sequence"/>
</dbReference>
<keyword evidence="2" id="KW-1185">Reference proteome</keyword>
<name>A0A928V779_9GAMM</name>
<evidence type="ECO:0000313" key="1">
    <source>
        <dbReference type="EMBL" id="MBE8717349.1"/>
    </source>
</evidence>
<dbReference type="RefSeq" id="WP_193909141.1">
    <property type="nucleotide sequence ID" value="NZ_PRDL01000001.1"/>
</dbReference>
<dbReference type="PANTHER" id="PTHR38784">
    <property type="entry name" value="SUCROSE PHOSPHORYLASE"/>
    <property type="match status" value="1"/>
</dbReference>
<dbReference type="AlphaFoldDB" id="A0A928V779"/>
<dbReference type="EMBL" id="PRDL01000001">
    <property type="protein sequence ID" value="MBE8717349.1"/>
    <property type="molecule type" value="Genomic_DNA"/>
</dbReference>
<accession>A0A928V779</accession>
<sequence>MAEKATIYKANITLSDTDRHYYDDLNLTLALHPSETFERMVVRLLAFCFNATARPVFNKGLSSPEEPELWCKSDDGRILNWIEVGQPSVDRLKKASSQSVAVEVFAYGRGMDIWWQQQRDAISAMPKVTMHYFAAEELQALVALVEKNMQWAVTISESLVYVSSGDATVSISLLEMP</sequence>
<organism evidence="1 2">
    <name type="scientific">Cellvibrio polysaccharolyticus</name>
    <dbReference type="NCBI Taxonomy" id="2082724"/>
    <lineage>
        <taxon>Bacteria</taxon>
        <taxon>Pseudomonadati</taxon>
        <taxon>Pseudomonadota</taxon>
        <taxon>Gammaproteobacteria</taxon>
        <taxon>Cellvibrionales</taxon>
        <taxon>Cellvibrionaceae</taxon>
        <taxon>Cellvibrio</taxon>
    </lineage>
</organism>